<reference evidence="1 2" key="1">
    <citation type="submission" date="2017-11" db="EMBL/GenBank/DDBJ databases">
        <title>Draft Genome Sequence of Sporolactobacillus inulinus NBRC 111894 Isolated from Koso, a Japanese Sugar-Vegetable Fermented Beverage.</title>
        <authorList>
            <person name="Chiou T.Y."/>
            <person name="Oshima K."/>
            <person name="Suda W."/>
            <person name="Hattori M."/>
            <person name="Takahashi T."/>
        </authorList>
    </citation>
    <scope>NUCLEOTIDE SEQUENCE [LARGE SCALE GENOMIC DNA]</scope>
    <source>
        <strain evidence="1 2">NBRC111894</strain>
    </source>
</reference>
<accession>A0A4Y1Z775</accession>
<gene>
    <name evidence="1" type="ORF">NBRC111894_461</name>
</gene>
<dbReference type="AlphaFoldDB" id="A0A4Y1Z775"/>
<dbReference type="EMBL" id="BEXB01000002">
    <property type="protein sequence ID" value="GAY74907.1"/>
    <property type="molecule type" value="Genomic_DNA"/>
</dbReference>
<sequence length="38" mass="4252">MLIWPGVESASAKGLIIETKEEQRPDRILHSTSSCRIV</sequence>
<comment type="caution">
    <text evidence="1">The sequence shown here is derived from an EMBL/GenBank/DDBJ whole genome shotgun (WGS) entry which is preliminary data.</text>
</comment>
<evidence type="ECO:0000313" key="1">
    <source>
        <dbReference type="EMBL" id="GAY74907.1"/>
    </source>
</evidence>
<evidence type="ECO:0000313" key="2">
    <source>
        <dbReference type="Proteomes" id="UP000319716"/>
    </source>
</evidence>
<name>A0A4Y1Z775_9BACL</name>
<organism evidence="1 2">
    <name type="scientific">Sporolactobacillus inulinus</name>
    <dbReference type="NCBI Taxonomy" id="2078"/>
    <lineage>
        <taxon>Bacteria</taxon>
        <taxon>Bacillati</taxon>
        <taxon>Bacillota</taxon>
        <taxon>Bacilli</taxon>
        <taxon>Bacillales</taxon>
        <taxon>Sporolactobacillaceae</taxon>
        <taxon>Sporolactobacillus</taxon>
    </lineage>
</organism>
<proteinExistence type="predicted"/>
<dbReference type="Proteomes" id="UP000319716">
    <property type="component" value="Unassembled WGS sequence"/>
</dbReference>
<protein>
    <submittedName>
        <fullName evidence="1">Uncharacterized protein</fullName>
    </submittedName>
</protein>